<protein>
    <submittedName>
        <fullName evidence="9">Cytochrome c</fullName>
    </submittedName>
</protein>
<evidence type="ECO:0000256" key="7">
    <source>
        <dbReference type="SAM" id="SignalP"/>
    </source>
</evidence>
<dbReference type="InterPro" id="IPR009056">
    <property type="entry name" value="Cyt_c-like_dom"/>
</dbReference>
<dbReference type="STRING" id="490829.SAMN05421850_11211"/>
<dbReference type="SUPFAM" id="SSF46626">
    <property type="entry name" value="Cytochrome c"/>
    <property type="match status" value="1"/>
</dbReference>
<keyword evidence="3 6" id="KW-0479">Metal-binding</keyword>
<keyword evidence="7" id="KW-0732">Signal</keyword>
<evidence type="ECO:0000256" key="5">
    <source>
        <dbReference type="ARBA" id="ARBA00023004"/>
    </source>
</evidence>
<dbReference type="AlphaFoldDB" id="A0A1G8SIT5"/>
<dbReference type="GO" id="GO:0009055">
    <property type="term" value="F:electron transfer activity"/>
    <property type="evidence" value="ECO:0007669"/>
    <property type="project" value="InterPro"/>
</dbReference>
<keyword evidence="5 6" id="KW-0408">Iron</keyword>
<evidence type="ECO:0000256" key="3">
    <source>
        <dbReference type="ARBA" id="ARBA00022723"/>
    </source>
</evidence>
<keyword evidence="1" id="KW-0813">Transport</keyword>
<gene>
    <name evidence="9" type="ORF">SAMN05421850_11211</name>
</gene>
<dbReference type="GO" id="GO:0046872">
    <property type="term" value="F:metal ion binding"/>
    <property type="evidence" value="ECO:0007669"/>
    <property type="project" value="UniProtKB-KW"/>
</dbReference>
<dbReference type="Proteomes" id="UP000199340">
    <property type="component" value="Unassembled WGS sequence"/>
</dbReference>
<feature type="signal peptide" evidence="7">
    <location>
        <begin position="1"/>
        <end position="19"/>
    </location>
</feature>
<dbReference type="PROSITE" id="PS51007">
    <property type="entry name" value="CYTC"/>
    <property type="match status" value="1"/>
</dbReference>
<dbReference type="EMBL" id="FNEB01000012">
    <property type="protein sequence ID" value="SDJ29121.1"/>
    <property type="molecule type" value="Genomic_DNA"/>
</dbReference>
<evidence type="ECO:0000256" key="2">
    <source>
        <dbReference type="ARBA" id="ARBA00022617"/>
    </source>
</evidence>
<keyword evidence="2 6" id="KW-0349">Heme</keyword>
<dbReference type="InterPro" id="IPR002327">
    <property type="entry name" value="Cyt_c_1A/1B"/>
</dbReference>
<evidence type="ECO:0000256" key="6">
    <source>
        <dbReference type="PROSITE-ProRule" id="PRU00433"/>
    </source>
</evidence>
<feature type="chain" id="PRO_5011586234" evidence="7">
    <location>
        <begin position="20"/>
        <end position="152"/>
    </location>
</feature>
<keyword evidence="10" id="KW-1185">Reference proteome</keyword>
<evidence type="ECO:0000259" key="8">
    <source>
        <dbReference type="PROSITE" id="PS51007"/>
    </source>
</evidence>
<organism evidence="9 10">
    <name type="scientific">Lutimaribacter saemankumensis</name>
    <dbReference type="NCBI Taxonomy" id="490829"/>
    <lineage>
        <taxon>Bacteria</taxon>
        <taxon>Pseudomonadati</taxon>
        <taxon>Pseudomonadota</taxon>
        <taxon>Alphaproteobacteria</taxon>
        <taxon>Rhodobacterales</taxon>
        <taxon>Roseobacteraceae</taxon>
        <taxon>Lutimaribacter</taxon>
    </lineage>
</organism>
<sequence>MRTILTTATFLALSTAAYAGGHATGDAEAGEKEFRKCKSCHMIQNADGEDVVRGGRTGPNLWGVVGRTAGTYEDFRYSDSMVAAGEAGLVWSEEEFVKYVQDPTAYLRDYLDDDSARGKMSYKLRDVEDAANIWAYLASVSPEPEAKEEMSN</sequence>
<keyword evidence="4" id="KW-0249">Electron transport</keyword>
<feature type="domain" description="Cytochrome c" evidence="8">
    <location>
        <begin position="25"/>
        <end position="141"/>
    </location>
</feature>
<dbReference type="RefSeq" id="WP_139170561.1">
    <property type="nucleotide sequence ID" value="NZ_FNEB01000012.1"/>
</dbReference>
<accession>A0A1G8SIT5</accession>
<reference evidence="9 10" key="1">
    <citation type="submission" date="2016-10" db="EMBL/GenBank/DDBJ databases">
        <authorList>
            <person name="de Groot N.N."/>
        </authorList>
    </citation>
    <scope>NUCLEOTIDE SEQUENCE [LARGE SCALE GENOMIC DNA]</scope>
    <source>
        <strain evidence="9 10">DSM 28010</strain>
    </source>
</reference>
<name>A0A1G8SIT5_9RHOB</name>
<dbReference type="InterPro" id="IPR036909">
    <property type="entry name" value="Cyt_c-like_dom_sf"/>
</dbReference>
<dbReference type="PANTHER" id="PTHR11961">
    <property type="entry name" value="CYTOCHROME C"/>
    <property type="match status" value="1"/>
</dbReference>
<dbReference type="Gene3D" id="1.10.760.10">
    <property type="entry name" value="Cytochrome c-like domain"/>
    <property type="match status" value="1"/>
</dbReference>
<evidence type="ECO:0000313" key="10">
    <source>
        <dbReference type="Proteomes" id="UP000199340"/>
    </source>
</evidence>
<evidence type="ECO:0000256" key="1">
    <source>
        <dbReference type="ARBA" id="ARBA00022448"/>
    </source>
</evidence>
<dbReference type="OrthoDB" id="9805828at2"/>
<dbReference type="GO" id="GO:0020037">
    <property type="term" value="F:heme binding"/>
    <property type="evidence" value="ECO:0007669"/>
    <property type="project" value="InterPro"/>
</dbReference>
<evidence type="ECO:0000313" key="9">
    <source>
        <dbReference type="EMBL" id="SDJ29121.1"/>
    </source>
</evidence>
<proteinExistence type="predicted"/>
<evidence type="ECO:0000256" key="4">
    <source>
        <dbReference type="ARBA" id="ARBA00022982"/>
    </source>
</evidence>